<dbReference type="STRING" id="1134406.ADN00_17285"/>
<dbReference type="PATRIC" id="fig|1134406.4.peg.520"/>
<keyword evidence="2 3" id="KW-0378">Hydrolase</keyword>
<dbReference type="PANTHER" id="PTHR35147">
    <property type="entry name" value="CHEMORECEPTOR GLUTAMINE DEAMIDASE CHED-RELATED"/>
    <property type="match status" value="1"/>
</dbReference>
<dbReference type="InterPro" id="IPR011324">
    <property type="entry name" value="Cytotoxic_necrot_fac-like_cat"/>
</dbReference>
<evidence type="ECO:0000313" key="5">
    <source>
        <dbReference type="Proteomes" id="UP000050417"/>
    </source>
</evidence>
<keyword evidence="1 3" id="KW-0145">Chemotaxis</keyword>
<dbReference type="PANTHER" id="PTHR35147:SF1">
    <property type="entry name" value="CHEMORECEPTOR GLUTAMINE DEAMIDASE CHED-RELATED"/>
    <property type="match status" value="1"/>
</dbReference>
<evidence type="ECO:0000256" key="2">
    <source>
        <dbReference type="ARBA" id="ARBA00022801"/>
    </source>
</evidence>
<dbReference type="SUPFAM" id="SSF64438">
    <property type="entry name" value="CNF1/YfiH-like putative cysteine hydrolases"/>
    <property type="match status" value="1"/>
</dbReference>
<organism evidence="4 5">
    <name type="scientific">Ornatilinea apprima</name>
    <dbReference type="NCBI Taxonomy" id="1134406"/>
    <lineage>
        <taxon>Bacteria</taxon>
        <taxon>Bacillati</taxon>
        <taxon>Chloroflexota</taxon>
        <taxon>Anaerolineae</taxon>
        <taxon>Anaerolineales</taxon>
        <taxon>Anaerolineaceae</taxon>
        <taxon>Ornatilinea</taxon>
    </lineage>
</organism>
<dbReference type="OrthoDB" id="9807202at2"/>
<dbReference type="RefSeq" id="WP_075064301.1">
    <property type="nucleotide sequence ID" value="NZ_LGCL01000041.1"/>
</dbReference>
<dbReference type="CDD" id="cd16352">
    <property type="entry name" value="CheD"/>
    <property type="match status" value="1"/>
</dbReference>
<sequence>MENSVSVGLGEIAISRNPDEVLVAYGLGSCLGIGVYDPVARVAGLLHAVLPESPNGSSANGSAAKYVNTGIVELMKGLEAAGGSPARAKIRVIGGANMLLSSSLSKTFDIGTRNIEASRKTFEKMRLKVSAEEVGGHTGRTVRLFVHNGRMTFRIVGGKEQEI</sequence>
<dbReference type="GO" id="GO:0050568">
    <property type="term" value="F:protein-glutamine glutaminase activity"/>
    <property type="evidence" value="ECO:0007669"/>
    <property type="project" value="UniProtKB-UniRule"/>
</dbReference>
<dbReference type="InterPro" id="IPR038592">
    <property type="entry name" value="CheD-like_sf"/>
</dbReference>
<proteinExistence type="inferred from homology"/>
<dbReference type="Pfam" id="PF03975">
    <property type="entry name" value="CheD"/>
    <property type="match status" value="1"/>
</dbReference>
<evidence type="ECO:0000313" key="4">
    <source>
        <dbReference type="EMBL" id="KPL71440.1"/>
    </source>
</evidence>
<dbReference type="Proteomes" id="UP000050417">
    <property type="component" value="Unassembled WGS sequence"/>
</dbReference>
<dbReference type="AlphaFoldDB" id="A0A0P6WY28"/>
<gene>
    <name evidence="3" type="primary">cheD</name>
    <name evidence="4" type="ORF">ADN00_17285</name>
</gene>
<comment type="catalytic activity">
    <reaction evidence="3">
        <text>L-glutaminyl-[protein] + H2O = L-glutamyl-[protein] + NH4(+)</text>
        <dbReference type="Rhea" id="RHEA:16441"/>
        <dbReference type="Rhea" id="RHEA-COMP:10207"/>
        <dbReference type="Rhea" id="RHEA-COMP:10208"/>
        <dbReference type="ChEBI" id="CHEBI:15377"/>
        <dbReference type="ChEBI" id="CHEBI:28938"/>
        <dbReference type="ChEBI" id="CHEBI:29973"/>
        <dbReference type="ChEBI" id="CHEBI:30011"/>
        <dbReference type="EC" id="3.5.1.44"/>
    </reaction>
</comment>
<dbReference type="InterPro" id="IPR005659">
    <property type="entry name" value="Chemorcpt_Glu_NH3ase_CheD"/>
</dbReference>
<dbReference type="HAMAP" id="MF_01440">
    <property type="entry name" value="CheD"/>
    <property type="match status" value="1"/>
</dbReference>
<evidence type="ECO:0000256" key="1">
    <source>
        <dbReference type="ARBA" id="ARBA00022500"/>
    </source>
</evidence>
<comment type="caution">
    <text evidence="4">The sequence shown here is derived from an EMBL/GenBank/DDBJ whole genome shotgun (WGS) entry which is preliminary data.</text>
</comment>
<dbReference type="Gene3D" id="3.30.1330.200">
    <property type="match status" value="1"/>
</dbReference>
<comment type="similarity">
    <text evidence="3">Belongs to the CheD family.</text>
</comment>
<evidence type="ECO:0000256" key="3">
    <source>
        <dbReference type="HAMAP-Rule" id="MF_01440"/>
    </source>
</evidence>
<reference evidence="4 5" key="1">
    <citation type="submission" date="2015-07" db="EMBL/GenBank/DDBJ databases">
        <title>Genome sequence of Ornatilinea apprima DSM 23815.</title>
        <authorList>
            <person name="Hemp J."/>
            <person name="Ward L.M."/>
            <person name="Pace L.A."/>
            <person name="Fischer W.W."/>
        </authorList>
    </citation>
    <scope>NUCLEOTIDE SEQUENCE [LARGE SCALE GENOMIC DNA]</scope>
    <source>
        <strain evidence="4 5">P3M-1</strain>
    </source>
</reference>
<name>A0A0P6WY28_9CHLR</name>
<comment type="function">
    <text evidence="3">Probably deamidates glutamine residues to glutamate on methyl-accepting chemotaxis receptors (MCPs), playing an important role in chemotaxis.</text>
</comment>
<accession>A0A0P6WY28</accession>
<protein>
    <recommendedName>
        <fullName evidence="3">Probable chemoreceptor glutamine deamidase CheD</fullName>
        <ecNumber evidence="3">3.5.1.44</ecNumber>
    </recommendedName>
</protein>
<dbReference type="EMBL" id="LGCL01000041">
    <property type="protein sequence ID" value="KPL71440.1"/>
    <property type="molecule type" value="Genomic_DNA"/>
</dbReference>
<dbReference type="GO" id="GO:0006935">
    <property type="term" value="P:chemotaxis"/>
    <property type="evidence" value="ECO:0007669"/>
    <property type="project" value="UniProtKB-UniRule"/>
</dbReference>
<dbReference type="EC" id="3.5.1.44" evidence="3"/>
<keyword evidence="5" id="KW-1185">Reference proteome</keyword>